<keyword evidence="3" id="KW-1185">Reference proteome</keyword>
<gene>
    <name evidence="2" type="ORF">QC815_09320</name>
</gene>
<feature type="compositionally biased region" description="Acidic residues" evidence="1">
    <location>
        <begin position="96"/>
        <end position="115"/>
    </location>
</feature>
<protein>
    <submittedName>
        <fullName evidence="2">Uncharacterized protein</fullName>
    </submittedName>
</protein>
<feature type="region of interest" description="Disordered" evidence="1">
    <location>
        <begin position="82"/>
        <end position="115"/>
    </location>
</feature>
<accession>A0ABU1GCB4</accession>
<proteinExistence type="predicted"/>
<dbReference type="Proteomes" id="UP001269267">
    <property type="component" value="Unassembled WGS sequence"/>
</dbReference>
<comment type="caution">
    <text evidence="2">The sequence shown here is derived from an EMBL/GenBank/DDBJ whole genome shotgun (WGS) entry which is preliminary data.</text>
</comment>
<organism evidence="2 3">
    <name type="scientific">Vreelandella gomseomensis</name>
    <dbReference type="NCBI Taxonomy" id="370766"/>
    <lineage>
        <taxon>Bacteria</taxon>
        <taxon>Pseudomonadati</taxon>
        <taxon>Pseudomonadota</taxon>
        <taxon>Gammaproteobacteria</taxon>
        <taxon>Oceanospirillales</taxon>
        <taxon>Halomonadaceae</taxon>
        <taxon>Vreelandella</taxon>
    </lineage>
</organism>
<dbReference type="EMBL" id="JARWAI010000006">
    <property type="protein sequence ID" value="MDR5875120.1"/>
    <property type="molecule type" value="Genomic_DNA"/>
</dbReference>
<dbReference type="RefSeq" id="WP_309768175.1">
    <property type="nucleotide sequence ID" value="NZ_JARWAI010000006.1"/>
</dbReference>
<name>A0ABU1GCB4_9GAMM</name>
<evidence type="ECO:0000313" key="2">
    <source>
        <dbReference type="EMBL" id="MDR5875120.1"/>
    </source>
</evidence>
<evidence type="ECO:0000256" key="1">
    <source>
        <dbReference type="SAM" id="MobiDB-lite"/>
    </source>
</evidence>
<sequence length="149" mass="16670">MSTCYGTSSIIQQYSAHRRAEEEYDRHTANCLTSRSFQRHGVDASTDNVEQWARLNGAIAQGNVDIPGEQRHGESMAEEVVSATMQRVSGPVLTPPEEDESDNEVYAEDDDGEDEEEYDLLADIFGYDNDDDNAEAALDTVLRYSERPD</sequence>
<reference evidence="2 3" key="1">
    <citation type="submission" date="2023-04" db="EMBL/GenBank/DDBJ databases">
        <title>A long-awaited taxogenomic arrangement of the family Halomonadaceae.</title>
        <authorList>
            <person name="De La Haba R."/>
            <person name="Chuvochina M."/>
            <person name="Wittouck S."/>
            <person name="Arahal D.R."/>
            <person name="Sanchez-Porro C."/>
            <person name="Hugenholtz P."/>
            <person name="Ventosa A."/>
        </authorList>
    </citation>
    <scope>NUCLEOTIDE SEQUENCE [LARGE SCALE GENOMIC DNA]</scope>
    <source>
        <strain evidence="2 3">DSM 18042</strain>
    </source>
</reference>
<evidence type="ECO:0000313" key="3">
    <source>
        <dbReference type="Proteomes" id="UP001269267"/>
    </source>
</evidence>